<gene>
    <name evidence="2" type="ORF">ZT3D7_G2345</name>
</gene>
<feature type="compositionally biased region" description="Polar residues" evidence="1">
    <location>
        <begin position="97"/>
        <end position="113"/>
    </location>
</feature>
<feature type="region of interest" description="Disordered" evidence="1">
    <location>
        <begin position="50"/>
        <end position="239"/>
    </location>
</feature>
<feature type="compositionally biased region" description="Basic residues" evidence="1">
    <location>
        <begin position="54"/>
        <end position="64"/>
    </location>
</feature>
<evidence type="ECO:0000313" key="3">
    <source>
        <dbReference type="Proteomes" id="UP000215127"/>
    </source>
</evidence>
<proteinExistence type="predicted"/>
<evidence type="ECO:0000313" key="2">
    <source>
        <dbReference type="EMBL" id="SMQ47198.1"/>
    </source>
</evidence>
<dbReference type="Proteomes" id="UP000215127">
    <property type="component" value="Chromosome 2"/>
</dbReference>
<feature type="compositionally biased region" description="Polar residues" evidence="1">
    <location>
        <begin position="193"/>
        <end position="211"/>
    </location>
</feature>
<feature type="compositionally biased region" description="Low complexity" evidence="1">
    <location>
        <begin position="141"/>
        <end position="152"/>
    </location>
</feature>
<keyword evidence="3" id="KW-1185">Reference proteome</keyword>
<sequence>MRAGDILRLCRRTPSGLDLGLTLGKVRHAVSCGRYGNSSGKLRTLIDKVSKTLRPPRKTTKGTKRAGDRLEHDVSKRHRTSEAAQSTEVRRPHHNASRSSYQDTQFSPISTGSFDFPGFESQPSLKSTGSSNPSNRDQRASSSQQLSPYSESTQPSSPQRLRSHQGPISRAAPPTQQPSRQGASARVAPPNQQPSRQGLSSQAAPPTQQPCRQDASARVLPSPPSDLSHTQVAPLDNQPSGFTAPIVGRYYNKDGVQVEVSSANLPRSVLANVYRLIRALDVANPDWKAMSFTDRCVVKRIITKQTNFKWSKDDEHGHHHEACQTCTNSCSLCLR</sequence>
<organism evidence="2 3">
    <name type="scientific">Zymoseptoria tritici (strain ST99CH_3D7)</name>
    <dbReference type="NCBI Taxonomy" id="1276538"/>
    <lineage>
        <taxon>Eukaryota</taxon>
        <taxon>Fungi</taxon>
        <taxon>Dikarya</taxon>
        <taxon>Ascomycota</taxon>
        <taxon>Pezizomycotina</taxon>
        <taxon>Dothideomycetes</taxon>
        <taxon>Dothideomycetidae</taxon>
        <taxon>Mycosphaerellales</taxon>
        <taxon>Mycosphaerellaceae</taxon>
        <taxon>Zymoseptoria</taxon>
    </lineage>
</organism>
<evidence type="ECO:0000256" key="1">
    <source>
        <dbReference type="SAM" id="MobiDB-lite"/>
    </source>
</evidence>
<dbReference type="AlphaFoldDB" id="A0A1X7RIF0"/>
<reference evidence="2 3" key="1">
    <citation type="submission" date="2016-06" db="EMBL/GenBank/DDBJ databases">
        <authorList>
            <person name="Kjaerup R.B."/>
            <person name="Dalgaard T.S."/>
            <person name="Juul-Madsen H.R."/>
        </authorList>
    </citation>
    <scope>NUCLEOTIDE SEQUENCE [LARGE SCALE GENOMIC DNA]</scope>
</reference>
<name>A0A1X7RIF0_ZYMT9</name>
<feature type="compositionally biased region" description="Basic and acidic residues" evidence="1">
    <location>
        <begin position="65"/>
        <end position="74"/>
    </location>
</feature>
<dbReference type="EMBL" id="LT853693">
    <property type="protein sequence ID" value="SMQ47198.1"/>
    <property type="molecule type" value="Genomic_DNA"/>
</dbReference>
<feature type="compositionally biased region" description="Polar residues" evidence="1">
    <location>
        <begin position="225"/>
        <end position="239"/>
    </location>
</feature>
<accession>A0A1X7RIF0</accession>
<feature type="compositionally biased region" description="Polar residues" evidence="1">
    <location>
        <begin position="121"/>
        <end position="135"/>
    </location>
</feature>
<protein>
    <submittedName>
        <fullName evidence="2">Uncharacterized protein</fullName>
    </submittedName>
</protein>